<evidence type="ECO:0000256" key="2">
    <source>
        <dbReference type="ARBA" id="ARBA00022516"/>
    </source>
</evidence>
<evidence type="ECO:0000313" key="14">
    <source>
        <dbReference type="Proteomes" id="UP001597112"/>
    </source>
</evidence>
<keyword evidence="6 13" id="KW-0418">Kinase</keyword>
<evidence type="ECO:0000259" key="12">
    <source>
        <dbReference type="PROSITE" id="PS50146"/>
    </source>
</evidence>
<dbReference type="Pfam" id="PF00781">
    <property type="entry name" value="DAGK_cat"/>
    <property type="match status" value="1"/>
</dbReference>
<feature type="domain" description="DAGKc" evidence="12">
    <location>
        <begin position="3"/>
        <end position="133"/>
    </location>
</feature>
<dbReference type="InterPro" id="IPR045540">
    <property type="entry name" value="YegS/DAGK_C"/>
</dbReference>
<evidence type="ECO:0000256" key="1">
    <source>
        <dbReference type="ARBA" id="ARBA00001946"/>
    </source>
</evidence>
<keyword evidence="3 13" id="KW-0808">Transferase</keyword>
<keyword evidence="2" id="KW-0444">Lipid biosynthesis</keyword>
<keyword evidence="14" id="KW-1185">Reference proteome</keyword>
<dbReference type="PANTHER" id="PTHR12358">
    <property type="entry name" value="SPHINGOSINE KINASE"/>
    <property type="match status" value="1"/>
</dbReference>
<evidence type="ECO:0000256" key="8">
    <source>
        <dbReference type="ARBA" id="ARBA00022842"/>
    </source>
</evidence>
<dbReference type="InterPro" id="IPR016064">
    <property type="entry name" value="NAD/diacylglycerol_kinase_sf"/>
</dbReference>
<accession>A0ABW3JYI9</accession>
<evidence type="ECO:0000256" key="6">
    <source>
        <dbReference type="ARBA" id="ARBA00022777"/>
    </source>
</evidence>
<dbReference type="EMBL" id="JBHTKA010000001">
    <property type="protein sequence ID" value="MFD0998974.1"/>
    <property type="molecule type" value="Genomic_DNA"/>
</dbReference>
<evidence type="ECO:0000256" key="5">
    <source>
        <dbReference type="ARBA" id="ARBA00022741"/>
    </source>
</evidence>
<keyword evidence="8" id="KW-0460">Magnesium</keyword>
<keyword evidence="9" id="KW-0443">Lipid metabolism</keyword>
<keyword evidence="11" id="KW-1208">Phospholipid metabolism</keyword>
<keyword evidence="7" id="KW-0067">ATP-binding</keyword>
<dbReference type="SUPFAM" id="SSF111331">
    <property type="entry name" value="NAD kinase/diacylglycerol kinase-like"/>
    <property type="match status" value="1"/>
</dbReference>
<evidence type="ECO:0000256" key="4">
    <source>
        <dbReference type="ARBA" id="ARBA00022723"/>
    </source>
</evidence>
<dbReference type="EC" id="2.7.1.-" evidence="13"/>
<dbReference type="Pfam" id="PF19279">
    <property type="entry name" value="YegS_C"/>
    <property type="match status" value="1"/>
</dbReference>
<evidence type="ECO:0000256" key="3">
    <source>
        <dbReference type="ARBA" id="ARBA00022679"/>
    </source>
</evidence>
<comment type="caution">
    <text evidence="13">The sequence shown here is derived from an EMBL/GenBank/DDBJ whole genome shotgun (WGS) entry which is preliminary data.</text>
</comment>
<name>A0ABW3JYI9_9BACT</name>
<dbReference type="Gene3D" id="2.60.200.40">
    <property type="match status" value="1"/>
</dbReference>
<dbReference type="RefSeq" id="WP_377576578.1">
    <property type="nucleotide sequence ID" value="NZ_JBHTKA010000001.1"/>
</dbReference>
<dbReference type="InterPro" id="IPR050187">
    <property type="entry name" value="Lipid_Phosphate_FormReg"/>
</dbReference>
<evidence type="ECO:0000256" key="10">
    <source>
        <dbReference type="ARBA" id="ARBA00023209"/>
    </source>
</evidence>
<gene>
    <name evidence="13" type="ORF">ACFQ21_06625</name>
</gene>
<evidence type="ECO:0000256" key="7">
    <source>
        <dbReference type="ARBA" id="ARBA00022840"/>
    </source>
</evidence>
<dbReference type="InterPro" id="IPR017438">
    <property type="entry name" value="ATP-NAD_kinase_N"/>
</dbReference>
<reference evidence="14" key="1">
    <citation type="journal article" date="2019" name="Int. J. Syst. Evol. Microbiol.">
        <title>The Global Catalogue of Microorganisms (GCM) 10K type strain sequencing project: providing services to taxonomists for standard genome sequencing and annotation.</title>
        <authorList>
            <consortium name="The Broad Institute Genomics Platform"/>
            <consortium name="The Broad Institute Genome Sequencing Center for Infectious Disease"/>
            <person name="Wu L."/>
            <person name="Ma J."/>
        </authorList>
    </citation>
    <scope>NUCLEOTIDE SEQUENCE [LARGE SCALE GENOMIC DNA]</scope>
    <source>
        <strain evidence="14">CCUG 58938</strain>
    </source>
</reference>
<comment type="cofactor">
    <cofactor evidence="1">
        <name>Mg(2+)</name>
        <dbReference type="ChEBI" id="CHEBI:18420"/>
    </cofactor>
</comment>
<keyword evidence="10" id="KW-0594">Phospholipid biosynthesis</keyword>
<evidence type="ECO:0000256" key="9">
    <source>
        <dbReference type="ARBA" id="ARBA00023098"/>
    </source>
</evidence>
<keyword evidence="4" id="KW-0479">Metal-binding</keyword>
<dbReference type="InterPro" id="IPR001206">
    <property type="entry name" value="Diacylglycerol_kinase_cat_dom"/>
</dbReference>
<evidence type="ECO:0000313" key="13">
    <source>
        <dbReference type="EMBL" id="MFD0998974.1"/>
    </source>
</evidence>
<sequence length="303" mass="32148">MNNEGKKVLFIVNKYAGTGYQPQVEGRIVEACVKNNAECTVEFTQAAGHAVELAEGAKQQGFDFVVAVGGDGTINEVARGALKASIPMGIIPRGSGNGLSRHLGIPLTVGQAAESLFQSTVLNMDTFTVNGKLSLNVSGIGFDGHIANLFGGKTKRGLAGYVKLTVEEFFAFQEFDMEVSIDGITFPSRAFIVAIANSSQYGNNARIAPAASVCDQLLHVTLVKKVPVYRVDFVYNMFTGGLSNASSFCDMRAAKSIAIKTSKPVAFHVDGEPGGHHTEFEISLMPAALQVLVPTKALQKGTL</sequence>
<dbReference type="SMART" id="SM00046">
    <property type="entry name" value="DAGKc"/>
    <property type="match status" value="1"/>
</dbReference>
<keyword evidence="5" id="KW-0547">Nucleotide-binding</keyword>
<dbReference type="NCBIfam" id="TIGR00147">
    <property type="entry name" value="YegS/Rv2252/BmrU family lipid kinase"/>
    <property type="match status" value="1"/>
</dbReference>
<dbReference type="Gene3D" id="3.40.50.10330">
    <property type="entry name" value="Probable inorganic polyphosphate/atp-NAD kinase, domain 1"/>
    <property type="match status" value="1"/>
</dbReference>
<organism evidence="13 14">
    <name type="scientific">Ohtaekwangia kribbensis</name>
    <dbReference type="NCBI Taxonomy" id="688913"/>
    <lineage>
        <taxon>Bacteria</taxon>
        <taxon>Pseudomonadati</taxon>
        <taxon>Bacteroidota</taxon>
        <taxon>Cytophagia</taxon>
        <taxon>Cytophagales</taxon>
        <taxon>Fulvivirgaceae</taxon>
        <taxon>Ohtaekwangia</taxon>
    </lineage>
</organism>
<dbReference type="GO" id="GO:0016301">
    <property type="term" value="F:kinase activity"/>
    <property type="evidence" value="ECO:0007669"/>
    <property type="project" value="UniProtKB-KW"/>
</dbReference>
<dbReference type="InterPro" id="IPR005218">
    <property type="entry name" value="Diacylglycerol/lipid_kinase"/>
</dbReference>
<dbReference type="PANTHER" id="PTHR12358:SF106">
    <property type="entry name" value="LIPID KINASE YEGS"/>
    <property type="match status" value="1"/>
</dbReference>
<protein>
    <submittedName>
        <fullName evidence="13">Diacylglycerol/lipid kinase family protein</fullName>
        <ecNumber evidence="13">2.7.1.-</ecNumber>
    </submittedName>
</protein>
<dbReference type="PROSITE" id="PS50146">
    <property type="entry name" value="DAGK"/>
    <property type="match status" value="1"/>
</dbReference>
<proteinExistence type="predicted"/>
<dbReference type="Proteomes" id="UP001597112">
    <property type="component" value="Unassembled WGS sequence"/>
</dbReference>
<evidence type="ECO:0000256" key="11">
    <source>
        <dbReference type="ARBA" id="ARBA00023264"/>
    </source>
</evidence>